<dbReference type="InterPro" id="IPR028081">
    <property type="entry name" value="Leu-bd"/>
</dbReference>
<reference evidence="5 6" key="1">
    <citation type="submission" date="2017-11" db="EMBL/GenBank/DDBJ databases">
        <title>Complete genome sequence of Herbaspirillum rubrisubalbicans DSM 11543.</title>
        <authorList>
            <person name="Chen M."/>
            <person name="An Q."/>
        </authorList>
    </citation>
    <scope>NUCLEOTIDE SEQUENCE [LARGE SCALE GENOMIC DNA]</scope>
    <source>
        <strain evidence="5 6">DSM 11543</strain>
    </source>
</reference>
<organism evidence="5 6">
    <name type="scientific">Herbaspirillum rubrisubalbicans</name>
    <dbReference type="NCBI Taxonomy" id="80842"/>
    <lineage>
        <taxon>Bacteria</taxon>
        <taxon>Pseudomonadati</taxon>
        <taxon>Pseudomonadota</taxon>
        <taxon>Betaproteobacteria</taxon>
        <taxon>Burkholderiales</taxon>
        <taxon>Oxalobacteraceae</taxon>
        <taxon>Herbaspirillum</taxon>
    </lineage>
</organism>
<dbReference type="PANTHER" id="PTHR30483">
    <property type="entry name" value="LEUCINE-SPECIFIC-BINDING PROTEIN"/>
    <property type="match status" value="1"/>
</dbReference>
<protein>
    <submittedName>
        <fullName evidence="5">ABC transporter substrate-binding protein</fullName>
    </submittedName>
</protein>
<dbReference type="SUPFAM" id="SSF53822">
    <property type="entry name" value="Periplasmic binding protein-like I"/>
    <property type="match status" value="1"/>
</dbReference>
<sequence length="401" mass="42554">MQLKKLAGAALALGLACIVAPSGASGPNDRIRIGVITSLTGPAAQSGEQMKAGIETWLRQNGGTVAGKKLEVIYKDDTGPQAEVAKRLATELLVRENVDILAGFIFTPNAIAAAAVADKASKPMVVMNAAASGVTEKSRYITRTSYTIAQSVKPLAEWAYKTGSRRVFSIVSDYAPGLDAEAWFNKSFTTLGGNVVASVRVPLNTVDYSAYLQRIKDEKPDAIHVFLPNGQPMVAFIKGFKEKGLDKAGIRFLGGEGWADEDVLAMGGDAMLGIYTAGFYDYSRPGADNARFLQAFSQTVGGRFQPNFLAVSAYDAMNLIAASLGKTGGSADAGRFISAASSYSAASPRGTISIDPATRDIVQNIYIRRIDKKEGKYVATEIDRYEAVKDPAKLTVAAGKP</sequence>
<dbReference type="EMBL" id="CP024996">
    <property type="protein sequence ID" value="AYR26126.1"/>
    <property type="molecule type" value="Genomic_DNA"/>
</dbReference>
<dbReference type="Proteomes" id="UP000269199">
    <property type="component" value="Chromosome"/>
</dbReference>
<dbReference type="PROSITE" id="PS51257">
    <property type="entry name" value="PROKAR_LIPOPROTEIN"/>
    <property type="match status" value="1"/>
</dbReference>
<evidence type="ECO:0000256" key="3">
    <source>
        <dbReference type="SAM" id="SignalP"/>
    </source>
</evidence>
<evidence type="ECO:0000313" key="5">
    <source>
        <dbReference type="EMBL" id="AYR26126.1"/>
    </source>
</evidence>
<dbReference type="Gene3D" id="3.40.50.2300">
    <property type="match status" value="2"/>
</dbReference>
<dbReference type="PANTHER" id="PTHR30483:SF6">
    <property type="entry name" value="PERIPLASMIC BINDING PROTEIN OF ABC TRANSPORTER FOR NATURAL AMINO ACIDS"/>
    <property type="match status" value="1"/>
</dbReference>
<comment type="similarity">
    <text evidence="1">Belongs to the leucine-binding protein family.</text>
</comment>
<gene>
    <name evidence="5" type="ORF">RC54_20965</name>
</gene>
<evidence type="ECO:0000256" key="1">
    <source>
        <dbReference type="ARBA" id="ARBA00010062"/>
    </source>
</evidence>
<evidence type="ECO:0000259" key="4">
    <source>
        <dbReference type="Pfam" id="PF13458"/>
    </source>
</evidence>
<accession>A0AAD0UBX6</accession>
<evidence type="ECO:0000313" key="6">
    <source>
        <dbReference type="Proteomes" id="UP000269199"/>
    </source>
</evidence>
<feature type="chain" id="PRO_5041990956" evidence="3">
    <location>
        <begin position="25"/>
        <end position="401"/>
    </location>
</feature>
<dbReference type="AlphaFoldDB" id="A0AAD0UBX6"/>
<keyword evidence="2 3" id="KW-0732">Signal</keyword>
<feature type="signal peptide" evidence="3">
    <location>
        <begin position="1"/>
        <end position="24"/>
    </location>
</feature>
<feature type="domain" description="Leucine-binding protein" evidence="4">
    <location>
        <begin position="31"/>
        <end position="373"/>
    </location>
</feature>
<dbReference type="RefSeq" id="WP_058896771.1">
    <property type="nucleotide sequence ID" value="NZ_CP024996.1"/>
</dbReference>
<name>A0AAD0UBX6_9BURK</name>
<dbReference type="InterPro" id="IPR051010">
    <property type="entry name" value="BCAA_transport"/>
</dbReference>
<dbReference type="InterPro" id="IPR028082">
    <property type="entry name" value="Peripla_BP_I"/>
</dbReference>
<evidence type="ECO:0000256" key="2">
    <source>
        <dbReference type="ARBA" id="ARBA00022729"/>
    </source>
</evidence>
<dbReference type="Pfam" id="PF13458">
    <property type="entry name" value="Peripla_BP_6"/>
    <property type="match status" value="1"/>
</dbReference>
<proteinExistence type="inferred from homology"/>